<evidence type="ECO:0000313" key="3">
    <source>
        <dbReference type="EMBL" id="CAD6204367.1"/>
    </source>
</evidence>
<feature type="domain" description="DUF3615" evidence="2">
    <location>
        <begin position="122"/>
        <end position="240"/>
    </location>
</feature>
<dbReference type="PANTHER" id="PTHR33326:SF45">
    <property type="entry name" value="OS05G0477500 PROTEIN"/>
    <property type="match status" value="1"/>
</dbReference>
<evidence type="ECO:0000259" key="2">
    <source>
        <dbReference type="Pfam" id="PF12274"/>
    </source>
</evidence>
<keyword evidence="4" id="KW-1185">Reference proteome</keyword>
<proteinExistence type="predicted"/>
<accession>A0A811MEJ3</accession>
<dbReference type="PANTHER" id="PTHR33326">
    <property type="entry name" value="OS05G0543800 PROTEIN"/>
    <property type="match status" value="1"/>
</dbReference>
<evidence type="ECO:0000313" key="4">
    <source>
        <dbReference type="Proteomes" id="UP000604825"/>
    </source>
</evidence>
<comment type="caution">
    <text evidence="3">The sequence shown here is derived from an EMBL/GenBank/DDBJ whole genome shotgun (WGS) entry which is preliminary data.</text>
</comment>
<gene>
    <name evidence="3" type="ORF">NCGR_LOCUS2361</name>
</gene>
<dbReference type="EMBL" id="CAJGYO010000001">
    <property type="protein sequence ID" value="CAD6204367.1"/>
    <property type="molecule type" value="Genomic_DNA"/>
</dbReference>
<sequence>MSRSTMQCLLCAGADPDPVAEEAAGHSPLTRGSNGSPTATCTVQQPRGRWSPQKQHVALPPPEAGAGVTLHPPEVGTLAQHGGAGEDGTDDGSIAELGIKLFPCLPRDQAASALWVGFVNDAKTCIKQYNIKHKVNFVYKHEPSNGFYRVEEQDGHAYYHTNFYAQDEYGHSQLFFGEIKECVRAQVEDVTCCCPVSSSDTGGVGFRTVEEALKYDFPDLSKVGYDAENCYACTARVKHPKGTLYVGGHFADVRQYYGFSD</sequence>
<dbReference type="InterPro" id="IPR022059">
    <property type="entry name" value="DUF3615"/>
</dbReference>
<organism evidence="3 4">
    <name type="scientific">Miscanthus lutarioriparius</name>
    <dbReference type="NCBI Taxonomy" id="422564"/>
    <lineage>
        <taxon>Eukaryota</taxon>
        <taxon>Viridiplantae</taxon>
        <taxon>Streptophyta</taxon>
        <taxon>Embryophyta</taxon>
        <taxon>Tracheophyta</taxon>
        <taxon>Spermatophyta</taxon>
        <taxon>Magnoliopsida</taxon>
        <taxon>Liliopsida</taxon>
        <taxon>Poales</taxon>
        <taxon>Poaceae</taxon>
        <taxon>PACMAD clade</taxon>
        <taxon>Panicoideae</taxon>
        <taxon>Andropogonodae</taxon>
        <taxon>Andropogoneae</taxon>
        <taxon>Saccharinae</taxon>
        <taxon>Miscanthus</taxon>
    </lineage>
</organism>
<dbReference type="OrthoDB" id="676148at2759"/>
<feature type="region of interest" description="Disordered" evidence="1">
    <location>
        <begin position="21"/>
        <end position="65"/>
    </location>
</feature>
<reference evidence="3" key="1">
    <citation type="submission" date="2020-10" db="EMBL/GenBank/DDBJ databases">
        <authorList>
            <person name="Han B."/>
            <person name="Lu T."/>
            <person name="Zhao Q."/>
            <person name="Huang X."/>
            <person name="Zhao Y."/>
        </authorList>
    </citation>
    <scope>NUCLEOTIDE SEQUENCE</scope>
</reference>
<dbReference type="AlphaFoldDB" id="A0A811MEJ3"/>
<dbReference type="Proteomes" id="UP000604825">
    <property type="component" value="Unassembled WGS sequence"/>
</dbReference>
<dbReference type="Pfam" id="PF12274">
    <property type="entry name" value="DUF3615"/>
    <property type="match status" value="1"/>
</dbReference>
<name>A0A811MEJ3_9POAL</name>
<evidence type="ECO:0000256" key="1">
    <source>
        <dbReference type="SAM" id="MobiDB-lite"/>
    </source>
</evidence>
<feature type="compositionally biased region" description="Polar residues" evidence="1">
    <location>
        <begin position="30"/>
        <end position="45"/>
    </location>
</feature>
<protein>
    <recommendedName>
        <fullName evidence="2">DUF3615 domain-containing protein</fullName>
    </recommendedName>
</protein>